<gene>
    <name evidence="3" type="ORF">Agabi119p4_2225</name>
</gene>
<feature type="region of interest" description="Disordered" evidence="1">
    <location>
        <begin position="1"/>
        <end position="24"/>
    </location>
</feature>
<evidence type="ECO:0000256" key="2">
    <source>
        <dbReference type="SAM" id="Phobius"/>
    </source>
</evidence>
<feature type="transmembrane region" description="Helical" evidence="2">
    <location>
        <begin position="30"/>
        <end position="56"/>
    </location>
</feature>
<proteinExistence type="predicted"/>
<keyword evidence="2" id="KW-1133">Transmembrane helix</keyword>
<comment type="caution">
    <text evidence="3">The sequence shown here is derived from an EMBL/GenBank/DDBJ whole genome shotgun (WGS) entry which is preliminary data.</text>
</comment>
<evidence type="ECO:0008006" key="5">
    <source>
        <dbReference type="Google" id="ProtNLM"/>
    </source>
</evidence>
<keyword evidence="2" id="KW-0812">Transmembrane</keyword>
<evidence type="ECO:0000313" key="4">
    <source>
        <dbReference type="Proteomes" id="UP000629468"/>
    </source>
</evidence>
<sequence length="112" mass="12442">MKNPSNKSNHNIHDRSQPLPPPSTNPSRKLVIKLLIIFFVTFTSATVLQAIGYLLFAHWGPHTPLHVVYEVAPPIVVKPSIGLREPYVAHSTRYPLAIVTSTPPPSYVKAVR</sequence>
<dbReference type="AlphaFoldDB" id="A0A8H7KJS1"/>
<evidence type="ECO:0000256" key="1">
    <source>
        <dbReference type="SAM" id="MobiDB-lite"/>
    </source>
</evidence>
<dbReference type="Proteomes" id="UP000629468">
    <property type="component" value="Unassembled WGS sequence"/>
</dbReference>
<evidence type="ECO:0000313" key="3">
    <source>
        <dbReference type="EMBL" id="KAF7782849.1"/>
    </source>
</evidence>
<keyword evidence="2" id="KW-0472">Membrane</keyword>
<protein>
    <recommendedName>
        <fullName evidence="5">Transmembrane protein</fullName>
    </recommendedName>
</protein>
<dbReference type="EMBL" id="JABXXO010000003">
    <property type="protein sequence ID" value="KAF7782849.1"/>
    <property type="molecule type" value="Genomic_DNA"/>
</dbReference>
<name>A0A8H7KJS1_AGABI</name>
<organism evidence="3 4">
    <name type="scientific">Agaricus bisporus var. burnettii</name>
    <dbReference type="NCBI Taxonomy" id="192524"/>
    <lineage>
        <taxon>Eukaryota</taxon>
        <taxon>Fungi</taxon>
        <taxon>Dikarya</taxon>
        <taxon>Basidiomycota</taxon>
        <taxon>Agaricomycotina</taxon>
        <taxon>Agaricomycetes</taxon>
        <taxon>Agaricomycetidae</taxon>
        <taxon>Agaricales</taxon>
        <taxon>Agaricineae</taxon>
        <taxon>Agaricaceae</taxon>
        <taxon>Agaricus</taxon>
    </lineage>
</organism>
<reference evidence="3 4" key="1">
    <citation type="journal article" name="Sci. Rep.">
        <title>Telomere-to-telomere assembled and centromere annotated genomes of the two main subspecies of the button mushroom Agaricus bisporus reveal especially polymorphic chromosome ends.</title>
        <authorList>
            <person name="Sonnenberg A.S.M."/>
            <person name="Sedaghat-Telgerd N."/>
            <person name="Lavrijssen B."/>
            <person name="Ohm R.A."/>
            <person name="Hendrickx P.M."/>
            <person name="Scholtmeijer K."/>
            <person name="Baars J.J.P."/>
            <person name="van Peer A."/>
        </authorList>
    </citation>
    <scope>NUCLEOTIDE SEQUENCE [LARGE SCALE GENOMIC DNA]</scope>
    <source>
        <strain evidence="3 4">H119_p4</strain>
    </source>
</reference>
<accession>A0A8H7KJS1</accession>